<evidence type="ECO:0000313" key="5">
    <source>
        <dbReference type="Proteomes" id="UP000515819"/>
    </source>
</evidence>
<organism evidence="4 5">
    <name type="scientific">Wujia chipingensis</name>
    <dbReference type="NCBI Taxonomy" id="2763670"/>
    <lineage>
        <taxon>Bacteria</taxon>
        <taxon>Bacillati</taxon>
        <taxon>Bacillota</taxon>
        <taxon>Clostridia</taxon>
        <taxon>Lachnospirales</taxon>
        <taxon>Lachnospiraceae</taxon>
        <taxon>Wujia</taxon>
    </lineage>
</organism>
<gene>
    <name evidence="4" type="ORF">H9Q76_04965</name>
</gene>
<dbReference type="Pfam" id="PF07538">
    <property type="entry name" value="ChW"/>
    <property type="match status" value="6"/>
</dbReference>
<evidence type="ECO:0000256" key="1">
    <source>
        <dbReference type="SAM" id="MobiDB-lite"/>
    </source>
</evidence>
<dbReference type="Gene3D" id="3.40.33.10">
    <property type="entry name" value="CAP"/>
    <property type="match status" value="1"/>
</dbReference>
<evidence type="ECO:0000259" key="3">
    <source>
        <dbReference type="Pfam" id="PF02368"/>
    </source>
</evidence>
<dbReference type="SUPFAM" id="SSF55797">
    <property type="entry name" value="PR-1-like"/>
    <property type="match status" value="1"/>
</dbReference>
<feature type="domain" description="BIG2" evidence="3">
    <location>
        <begin position="285"/>
        <end position="320"/>
    </location>
</feature>
<dbReference type="SMART" id="SM00728">
    <property type="entry name" value="ChW"/>
    <property type="match status" value="6"/>
</dbReference>
<accession>A0A7G9FQ06</accession>
<dbReference type="AlphaFoldDB" id="A0A7G9FQ06"/>
<dbReference type="InterPro" id="IPR006637">
    <property type="entry name" value="ChW"/>
</dbReference>
<feature type="domain" description="SCP" evidence="2">
    <location>
        <begin position="67"/>
        <end position="207"/>
    </location>
</feature>
<dbReference type="Gene3D" id="2.60.40.1080">
    <property type="match status" value="1"/>
</dbReference>
<dbReference type="Pfam" id="PF00188">
    <property type="entry name" value="CAP"/>
    <property type="match status" value="1"/>
</dbReference>
<name>A0A7G9FQ06_9FIRM</name>
<dbReference type="EMBL" id="CP060632">
    <property type="protein sequence ID" value="QNM00638.1"/>
    <property type="molecule type" value="Genomic_DNA"/>
</dbReference>
<sequence length="1214" mass="131605">MKKRRGKRLVAYIIAFAMIFSMGMTELSPIAEAAQYTILETDVSAPSTGCTMFGVYGTYYVDAQNALNRINEIRKEACEAGNVPDPRNSNRMLTASDYVPIKWSTDLERIARIRAVEGGLCFGFVGSGHNRLNGKGLSTVKYNGVSTYAEVLAYNWNKGNLVSGINQWYDEKSDWVKQTSDAVTGHYTSMIDPRNTYVGLGDFYTTASGYPNTLAGEFNSTSQSLSQSALSGHTDIMQKVEVKDAYINKYYLKGEATQYLGETQKLTPMVHLVNGSETLDLWVIDTVTYTSSDTTVASVTADGVVTAKKAGTTTITCKKGSTVLCTFSLTVSCNHNKVLQSTVQPTCQTTGENIYKCSKCGMTIKETIEKAPHSYVYGTADSTGKATGVCSFCNATITIVPPTSMLLCWRNSESSDSYYHLSVPTENSVGSNILCYVKDVNGDSGYRDVMFESSDDSIVEAPKKSIVQPNDAVLKVKKAGIVTISVYPKYNPSIKRSYTIRVGATGSVDISNAVVTLAKTSISCGTSTSAVAPTVTYNGIKLTSGTDYTVSHSTSGTTGTCKITGKGIFSKSVEKTYTITHTYVNDPTVTGALKSNATCTKKATYYKSCSNCKKLSTETFESGSLAAHSYTVQHVDTAHFASAATCEKPAAYYYSCAGCGQKGTTTFYSGDKLNHQYTQKVQTEAALKEPANCVSPAIYYYSCARCGAVDKSANAKTYTYGTAGDHSYTKKIISDTYLASAANCSSSARYYYACSGCNEKGDVQYSYGKALGHAYSVKHISDAYMASAATCTSPATYYYECSRCGKTGTDVFTYGDKLPHQFTAKIVSNTTKKSDATYDSPAVYYYSCSQCGAVSGSSTFTYGTTVPRPTVIPQVDVSYKTHIQTYGDSQPAMSNGWMAGTSGEAKRLENIWVRVSGNANLGVQYTTHCQTYGWLPWSANGEKNGTSGEAKRLEAIKIRLTGADKDNYDIYYRVHAQSFGWLAWAKNGEPSGTAGYGKRLEGIQIVVVKKGESAPGQSYANVNPSSVNTRAYVALQNGSIQIPGDAYNANIMYKTHVQSFGWQTWKTNGQMSGTSGKAKRLEGINIKLSNASYSGGVRYTTHVQSYGWQGNENDPNTWRNDGEMSGTSGQAKRLEAIRISLYGEMAEHYDIYYRVHAQSFGWLSWAKNGEASGTAGLAKRLEGIQIILVPKGSPEPGRTYDNITATNTVSFIRR</sequence>
<dbReference type="InterPro" id="IPR008964">
    <property type="entry name" value="Invasin/intimin_cell_adhesion"/>
</dbReference>
<dbReference type="Proteomes" id="UP000515819">
    <property type="component" value="Chromosome"/>
</dbReference>
<dbReference type="InterPro" id="IPR003343">
    <property type="entry name" value="Big_2"/>
</dbReference>
<feature type="region of interest" description="Disordered" evidence="1">
    <location>
        <begin position="1108"/>
        <end position="1129"/>
    </location>
</feature>
<proteinExistence type="predicted"/>
<dbReference type="SUPFAM" id="SSF49373">
    <property type="entry name" value="Invasin/intimin cell-adhesion fragments"/>
    <property type="match status" value="1"/>
</dbReference>
<dbReference type="RefSeq" id="WP_249321770.1">
    <property type="nucleotide sequence ID" value="NZ_CP060632.1"/>
</dbReference>
<dbReference type="KEGG" id="wcp:H9Q76_04965"/>
<protein>
    <submittedName>
        <fullName evidence="4">Ig-like domain-containing protein</fullName>
    </submittedName>
</protein>
<evidence type="ECO:0000313" key="4">
    <source>
        <dbReference type="EMBL" id="QNM00638.1"/>
    </source>
</evidence>
<dbReference type="InterPro" id="IPR014044">
    <property type="entry name" value="CAP_dom"/>
</dbReference>
<dbReference type="InterPro" id="IPR035940">
    <property type="entry name" value="CAP_sf"/>
</dbReference>
<reference evidence="4 5" key="1">
    <citation type="submission" date="2020-08" db="EMBL/GenBank/DDBJ databases">
        <authorList>
            <person name="Liu C."/>
            <person name="Sun Q."/>
        </authorList>
    </citation>
    <scope>NUCLEOTIDE SEQUENCE [LARGE SCALE GENOMIC DNA]</scope>
    <source>
        <strain evidence="4 5">NSJ-4</strain>
    </source>
</reference>
<dbReference type="Pfam" id="PF02368">
    <property type="entry name" value="Big_2"/>
    <property type="match status" value="1"/>
</dbReference>
<keyword evidence="5" id="KW-1185">Reference proteome</keyword>
<evidence type="ECO:0000259" key="2">
    <source>
        <dbReference type="Pfam" id="PF00188"/>
    </source>
</evidence>